<keyword evidence="1" id="KW-0812">Transmembrane</keyword>
<dbReference type="GO" id="GO:0016747">
    <property type="term" value="F:acyltransferase activity, transferring groups other than amino-acyl groups"/>
    <property type="evidence" value="ECO:0007669"/>
    <property type="project" value="InterPro"/>
</dbReference>
<proteinExistence type="predicted"/>
<dbReference type="InterPro" id="IPR050879">
    <property type="entry name" value="Acyltransferase_3"/>
</dbReference>
<evidence type="ECO:0000313" key="4">
    <source>
        <dbReference type="Proteomes" id="UP000241690"/>
    </source>
</evidence>
<evidence type="ECO:0000259" key="2">
    <source>
        <dbReference type="Pfam" id="PF01757"/>
    </source>
</evidence>
<dbReference type="Pfam" id="PF01757">
    <property type="entry name" value="Acyl_transf_3"/>
    <property type="match status" value="1"/>
</dbReference>
<dbReference type="InterPro" id="IPR002656">
    <property type="entry name" value="Acyl_transf_3_dom"/>
</dbReference>
<keyword evidence="4" id="KW-1185">Reference proteome</keyword>
<keyword evidence="1" id="KW-1133">Transmembrane helix</keyword>
<organism evidence="3 4">
    <name type="scientific">Trichoderma harzianum CBS 226.95</name>
    <dbReference type="NCBI Taxonomy" id="983964"/>
    <lineage>
        <taxon>Eukaryota</taxon>
        <taxon>Fungi</taxon>
        <taxon>Dikarya</taxon>
        <taxon>Ascomycota</taxon>
        <taxon>Pezizomycotina</taxon>
        <taxon>Sordariomycetes</taxon>
        <taxon>Hypocreomycetidae</taxon>
        <taxon>Hypocreales</taxon>
        <taxon>Hypocreaceae</taxon>
        <taxon>Trichoderma</taxon>
    </lineage>
</organism>
<feature type="transmembrane region" description="Helical" evidence="1">
    <location>
        <begin position="93"/>
        <end position="113"/>
    </location>
</feature>
<evidence type="ECO:0000313" key="3">
    <source>
        <dbReference type="EMBL" id="PTB49523.1"/>
    </source>
</evidence>
<accession>A0A2T3ZXQ7</accession>
<dbReference type="Proteomes" id="UP000241690">
    <property type="component" value="Unassembled WGS sequence"/>
</dbReference>
<feature type="transmembrane region" description="Helical" evidence="1">
    <location>
        <begin position="282"/>
        <end position="300"/>
    </location>
</feature>
<name>A0A2T3ZXQ7_TRIHA</name>
<dbReference type="GeneID" id="36626446"/>
<feature type="transmembrane region" description="Helical" evidence="1">
    <location>
        <begin position="33"/>
        <end position="56"/>
    </location>
</feature>
<dbReference type="EMBL" id="KZ679691">
    <property type="protein sequence ID" value="PTB49523.1"/>
    <property type="molecule type" value="Genomic_DNA"/>
</dbReference>
<feature type="transmembrane region" description="Helical" evidence="1">
    <location>
        <begin position="125"/>
        <end position="145"/>
    </location>
</feature>
<evidence type="ECO:0000256" key="1">
    <source>
        <dbReference type="SAM" id="Phobius"/>
    </source>
</evidence>
<reference evidence="3 4" key="1">
    <citation type="submission" date="2016-07" db="EMBL/GenBank/DDBJ databases">
        <title>Multiple horizontal gene transfer events from other fungi enriched the ability of initially mycotrophic Trichoderma (Ascomycota) to feed on dead plant biomass.</title>
        <authorList>
            <consortium name="DOE Joint Genome Institute"/>
            <person name="Aerts A."/>
            <person name="Atanasova L."/>
            <person name="Chenthamara K."/>
            <person name="Zhang J."/>
            <person name="Grujic M."/>
            <person name="Henrissat B."/>
            <person name="Kuo A."/>
            <person name="Salamov A."/>
            <person name="Lipzen A."/>
            <person name="Labutti K."/>
            <person name="Barry K."/>
            <person name="Miao Y."/>
            <person name="Rahimi M.J."/>
            <person name="Shen Q."/>
            <person name="Grigoriev I.V."/>
            <person name="Kubicek C.P."/>
            <person name="Druzhinina I.S."/>
        </authorList>
    </citation>
    <scope>NUCLEOTIDE SEQUENCE [LARGE SCALE GENOMIC DNA]</scope>
    <source>
        <strain evidence="3 4">CBS 226.95</strain>
    </source>
</reference>
<dbReference type="STRING" id="983964.A0A2T3ZXQ7"/>
<dbReference type="PANTHER" id="PTHR23028">
    <property type="entry name" value="ACETYLTRANSFERASE"/>
    <property type="match status" value="1"/>
</dbReference>
<feature type="domain" description="Acyltransferase 3" evidence="2">
    <location>
        <begin position="42"/>
        <end position="406"/>
    </location>
</feature>
<sequence>MDNDMERFGTTRQKAKYCAFHFFQHIYRAMVKLGVLLLPSCYLDGLRGLISILIFVRHFSLPWQKHMDYGYGYENYYGILRLPILRLMYAGPLVPMFFIVSGFLSQVAAYEALFLSLSKSTFRRAIRLFSPPIITTFFVMVLAQLGRFSFPYSDMPGRRPVHPVVQSSFWLQFLRWTKFVTDELVNPWRWDVPRLEYGPHLWTIPISYKGSLVVFLLCLMLARVRPNVRLCILCGQMAYAIMQGRWDIAPFLAGMVLSQLSLSRSADTLPQSKNTKNHHSLGYLGDILDFLLLLLGLYIGSFPRHNQATDCVLGYQFLCAITPNYRYWHDIAASNILWALSRQRHLQVPLSSATAQYFGNISFSMYLIHEPILHIFGYFTVPFFWQFTGTDSVFHYQLGFGLGMVVTGLS</sequence>
<protein>
    <recommendedName>
        <fullName evidence="2">Acyltransferase 3 domain-containing protein</fullName>
    </recommendedName>
</protein>
<dbReference type="PANTHER" id="PTHR23028:SF134">
    <property type="entry name" value="PUTATIVE (AFU_ORTHOLOGUE AFUA_4G08520)-RELATED"/>
    <property type="match status" value="1"/>
</dbReference>
<feature type="transmembrane region" description="Helical" evidence="1">
    <location>
        <begin position="206"/>
        <end position="224"/>
    </location>
</feature>
<dbReference type="RefSeq" id="XP_024769200.1">
    <property type="nucleotide sequence ID" value="XM_024917877.1"/>
</dbReference>
<keyword evidence="1" id="KW-0472">Membrane</keyword>
<dbReference type="AlphaFoldDB" id="A0A2T3ZXQ7"/>
<gene>
    <name evidence="3" type="ORF">M431DRAFT_500009</name>
</gene>